<proteinExistence type="predicted"/>
<dbReference type="EMBL" id="JASPKZ010008339">
    <property type="protein sequence ID" value="KAJ9580424.1"/>
    <property type="molecule type" value="Genomic_DNA"/>
</dbReference>
<dbReference type="Proteomes" id="UP001233999">
    <property type="component" value="Unassembled WGS sequence"/>
</dbReference>
<dbReference type="InterPro" id="IPR029063">
    <property type="entry name" value="SAM-dependent_MTases_sf"/>
</dbReference>
<evidence type="ECO:0000313" key="9">
    <source>
        <dbReference type="Proteomes" id="UP001233999"/>
    </source>
</evidence>
<dbReference type="GO" id="GO:0006412">
    <property type="term" value="P:translation"/>
    <property type="evidence" value="ECO:0007669"/>
    <property type="project" value="InterPro"/>
</dbReference>
<dbReference type="AlphaFoldDB" id="A0AAD8E8B5"/>
<evidence type="ECO:0000256" key="7">
    <source>
        <dbReference type="ARBA" id="ARBA00045681"/>
    </source>
</evidence>
<keyword evidence="2" id="KW-0479">Metal-binding</keyword>
<evidence type="ECO:0000256" key="4">
    <source>
        <dbReference type="ARBA" id="ARBA00023004"/>
    </source>
</evidence>
<reference evidence="8" key="2">
    <citation type="submission" date="2023-05" db="EMBL/GenBank/DDBJ databases">
        <authorList>
            <person name="Fouks B."/>
        </authorList>
    </citation>
    <scope>NUCLEOTIDE SEQUENCE</scope>
    <source>
        <strain evidence="8">Stay&amp;Tobe</strain>
        <tissue evidence="8">Testes</tissue>
    </source>
</reference>
<evidence type="ECO:0008006" key="10">
    <source>
        <dbReference type="Google" id="ProtNLM"/>
    </source>
</evidence>
<reference evidence="8" key="1">
    <citation type="journal article" date="2023" name="IScience">
        <title>Live-bearing cockroach genome reveals convergent evolutionary mechanisms linked to viviparity in insects and beyond.</title>
        <authorList>
            <person name="Fouks B."/>
            <person name="Harrison M.C."/>
            <person name="Mikhailova A.A."/>
            <person name="Marchal E."/>
            <person name="English S."/>
            <person name="Carruthers M."/>
            <person name="Jennings E.C."/>
            <person name="Chiamaka E.L."/>
            <person name="Frigard R.A."/>
            <person name="Pippel M."/>
            <person name="Attardo G.M."/>
            <person name="Benoit J.B."/>
            <person name="Bornberg-Bauer E."/>
            <person name="Tobe S.S."/>
        </authorList>
    </citation>
    <scope>NUCLEOTIDE SEQUENCE</scope>
    <source>
        <strain evidence="8">Stay&amp;Tobe</strain>
    </source>
</reference>
<dbReference type="GO" id="GO:0005763">
    <property type="term" value="C:mitochondrial small ribosomal subunit"/>
    <property type="evidence" value="ECO:0007669"/>
    <property type="project" value="TreeGrafter"/>
</dbReference>
<keyword evidence="5" id="KW-0411">Iron-sulfur</keyword>
<comment type="subcellular location">
    <subcellularLocation>
        <location evidence="1">Mitochondrion</location>
    </subcellularLocation>
</comment>
<dbReference type="GO" id="GO:0046872">
    <property type="term" value="F:metal ion binding"/>
    <property type="evidence" value="ECO:0007669"/>
    <property type="project" value="UniProtKB-KW"/>
</dbReference>
<dbReference type="InterPro" id="IPR015324">
    <property type="entry name" value="Ribosomal_Rsm22-like"/>
</dbReference>
<evidence type="ECO:0000313" key="8">
    <source>
        <dbReference type="EMBL" id="KAJ9580424.1"/>
    </source>
</evidence>
<keyword evidence="6" id="KW-0496">Mitochondrion</keyword>
<dbReference type="Pfam" id="PF09243">
    <property type="entry name" value="Rsm22"/>
    <property type="match status" value="1"/>
</dbReference>
<comment type="function">
    <text evidence="7">Mitochondrial ribosome (mitoribosome) assembly factor. Binds at the interface of the head and body domains of the mitochondrial small ribosomal subunit (mt-SSU), occluding the mRNA channel and preventing compaction of the head domain towards the body. Probable inactive methyltransferase: retains the characteristic folding and ability to bind S-adenosyl-L-methionine, but it probably lost its methyltransferase activity.</text>
</comment>
<evidence type="ECO:0000256" key="3">
    <source>
        <dbReference type="ARBA" id="ARBA00022946"/>
    </source>
</evidence>
<dbReference type="PANTHER" id="PTHR13184:SF5">
    <property type="entry name" value="METHYLTRANSFERASE-LIKE PROTEIN 17, MITOCHONDRIAL"/>
    <property type="match status" value="1"/>
</dbReference>
<organism evidence="8 9">
    <name type="scientific">Diploptera punctata</name>
    <name type="common">Pacific beetle cockroach</name>
    <dbReference type="NCBI Taxonomy" id="6984"/>
    <lineage>
        <taxon>Eukaryota</taxon>
        <taxon>Metazoa</taxon>
        <taxon>Ecdysozoa</taxon>
        <taxon>Arthropoda</taxon>
        <taxon>Hexapoda</taxon>
        <taxon>Insecta</taxon>
        <taxon>Pterygota</taxon>
        <taxon>Neoptera</taxon>
        <taxon>Polyneoptera</taxon>
        <taxon>Dictyoptera</taxon>
        <taxon>Blattodea</taxon>
        <taxon>Blaberoidea</taxon>
        <taxon>Blaberidae</taxon>
        <taxon>Diplopterinae</taxon>
        <taxon>Diploptera</taxon>
    </lineage>
</organism>
<dbReference type="PANTHER" id="PTHR13184">
    <property type="entry name" value="37S RIBOSOMAL PROTEIN S22"/>
    <property type="match status" value="1"/>
</dbReference>
<dbReference type="GO" id="GO:0051536">
    <property type="term" value="F:iron-sulfur cluster binding"/>
    <property type="evidence" value="ECO:0007669"/>
    <property type="project" value="UniProtKB-KW"/>
</dbReference>
<name>A0AAD8E8B5_DIPPU</name>
<evidence type="ECO:0000256" key="1">
    <source>
        <dbReference type="ARBA" id="ARBA00004173"/>
    </source>
</evidence>
<keyword evidence="9" id="KW-1185">Reference proteome</keyword>
<keyword evidence="3" id="KW-0809">Transit peptide</keyword>
<evidence type="ECO:0000256" key="5">
    <source>
        <dbReference type="ARBA" id="ARBA00023014"/>
    </source>
</evidence>
<dbReference type="GO" id="GO:0003735">
    <property type="term" value="F:structural constituent of ribosome"/>
    <property type="evidence" value="ECO:0007669"/>
    <property type="project" value="TreeGrafter"/>
</dbReference>
<dbReference type="GO" id="GO:0008168">
    <property type="term" value="F:methyltransferase activity"/>
    <property type="evidence" value="ECO:0007669"/>
    <property type="project" value="InterPro"/>
</dbReference>
<dbReference type="InterPro" id="IPR052571">
    <property type="entry name" value="Mt_RNA_Methyltransferase"/>
</dbReference>
<sequence>MLSTMPRPGIQMEENLLNHLQNNEIKPRKHPGVMKIKTVEVPAAVVDAMKLILKDKPVKTFNREALVLSRYLWGRHPPCEEDALKERAKGIKNQLEERFDIDRSSLSNEDVNKINKWCKQYVSKKLKCTVYNWQPVTYDENKALYYMLGRFTPEYAVIYRIFSELKTREPHFHPQTLFDFGSGIGTVTWAAKSTWGDSIKEYFNVDSSVAMNDLATLLLQHGNPEKELSIKKVYFRQFLPASQTLKYDIVLSAYTLFELPSAQSRLQTLVNLWNRTRGYLVLVEQGTNAGFKLILEARNFILHLSEKKDVHISVPVAHVFSPCPHELSCPRLQEDNTPCNFQVTYMPSSLAGRSDARKEHFCYVVLKKGERQADDKQWPRIVREPLVRRKHTVCRMCTKVGKLQEIVFTASKHGKFPYQCSRSSNWGDLLPMTLVQPSDTVQADNVNTNEEK</sequence>
<evidence type="ECO:0000256" key="2">
    <source>
        <dbReference type="ARBA" id="ARBA00022723"/>
    </source>
</evidence>
<keyword evidence="4" id="KW-0408">Iron</keyword>
<dbReference type="SUPFAM" id="SSF53335">
    <property type="entry name" value="S-adenosyl-L-methionine-dependent methyltransferases"/>
    <property type="match status" value="1"/>
</dbReference>
<comment type="caution">
    <text evidence="8">The sequence shown here is derived from an EMBL/GenBank/DDBJ whole genome shotgun (WGS) entry which is preliminary data.</text>
</comment>
<protein>
    <recommendedName>
        <fullName evidence="10">Methyltransferase-like protein 17, mitochondrial</fullName>
    </recommendedName>
</protein>
<gene>
    <name evidence="8" type="ORF">L9F63_024400</name>
</gene>
<accession>A0AAD8E8B5</accession>
<evidence type="ECO:0000256" key="6">
    <source>
        <dbReference type="ARBA" id="ARBA00023128"/>
    </source>
</evidence>
<dbReference type="Gene3D" id="3.40.50.150">
    <property type="entry name" value="Vaccinia Virus protein VP39"/>
    <property type="match status" value="1"/>
</dbReference>